<comment type="caution">
    <text evidence="2">The sequence shown here is derived from an EMBL/GenBank/DDBJ whole genome shotgun (WGS) entry which is preliminary data.</text>
</comment>
<dbReference type="Proteomes" id="UP001210211">
    <property type="component" value="Unassembled WGS sequence"/>
</dbReference>
<dbReference type="EMBL" id="JAMRDG010000001">
    <property type="protein sequence ID" value="KAJ3708373.1"/>
    <property type="molecule type" value="Genomic_DNA"/>
</dbReference>
<dbReference type="AlphaFoldDB" id="A0AAD6F159"/>
<accession>A0AAD6F159</accession>
<feature type="domain" description="R13L1/DRL21-like LRR repeat region" evidence="1">
    <location>
        <begin position="2"/>
        <end position="115"/>
    </location>
</feature>
<dbReference type="Pfam" id="PF25019">
    <property type="entry name" value="LRR_R13L1-DRL21"/>
    <property type="match status" value="1"/>
</dbReference>
<evidence type="ECO:0000313" key="3">
    <source>
        <dbReference type="Proteomes" id="UP001210211"/>
    </source>
</evidence>
<gene>
    <name evidence="2" type="ORF">LUZ61_012078</name>
</gene>
<sequence length="491" mass="55124">MLKNLRCLCIKQIENVANPAEAKNANLSEKENLFSLSLNWTDGSNSDNSEEIIDKLEPHSDLRELEIEYYKGHRSPIWMRELPPLYLSSLTLFNCPLWEDLPFLAQMPLLNKLSLLGISKVKEVDYSFDMTRNACPFPSLEQLICDKMLKWKSWAGLLSCRGFPKLRVLKITNCPILAELPAMPISLFRFELCNVGLYFLPEMYDNVGMTTGTTSPLNASLKVVKISCCLNLQLLNGFLQQESLEFQGIETLIIQHCDKLVQLPTSSIGKFASLKYLEIIGCPKLDPVDNERILHFVKLQTLVIGNCGELDVKLLKSASHLATLASLHIVGSATINCIPSSENTFTSLRRLHIRGCDNLIQHAVMENAQGNPANNMASLKINELDISHHSLLFIEPIRSLRFVRECRIADCSGMEALPQHWLMQNSSTLELLTFKNARSLRSLPDTIMRLTSLKQLVIKDATSLEQMDQIPKLPPSLFQISITGAGGCELV</sequence>
<reference evidence="2 3" key="1">
    <citation type="journal article" date="2022" name="Cell">
        <title>Repeat-based holocentromeres influence genome architecture and karyotype evolution.</title>
        <authorList>
            <person name="Hofstatter P.G."/>
            <person name="Thangavel G."/>
            <person name="Lux T."/>
            <person name="Neumann P."/>
            <person name="Vondrak T."/>
            <person name="Novak P."/>
            <person name="Zhang M."/>
            <person name="Costa L."/>
            <person name="Castellani M."/>
            <person name="Scott A."/>
            <person name="Toegelov H."/>
            <person name="Fuchs J."/>
            <person name="Mata-Sucre Y."/>
            <person name="Dias Y."/>
            <person name="Vanzela A.L.L."/>
            <person name="Huettel B."/>
            <person name="Almeida C.C.S."/>
            <person name="Simkova H."/>
            <person name="Souza G."/>
            <person name="Pedrosa-Harand A."/>
            <person name="Macas J."/>
            <person name="Mayer K.F.X."/>
            <person name="Houben A."/>
            <person name="Marques A."/>
        </authorList>
    </citation>
    <scope>NUCLEOTIDE SEQUENCE [LARGE SCALE GENOMIC DNA]</scope>
    <source>
        <strain evidence="2">RhyTen1mFocal</strain>
    </source>
</reference>
<dbReference type="SUPFAM" id="SSF52058">
    <property type="entry name" value="L domain-like"/>
    <property type="match status" value="2"/>
</dbReference>
<keyword evidence="3" id="KW-1185">Reference proteome</keyword>
<evidence type="ECO:0000259" key="1">
    <source>
        <dbReference type="Pfam" id="PF25019"/>
    </source>
</evidence>
<name>A0AAD6F159_9POAL</name>
<dbReference type="InterPro" id="IPR056789">
    <property type="entry name" value="LRR_R13L1-DRL21"/>
</dbReference>
<proteinExistence type="predicted"/>
<dbReference type="PANTHER" id="PTHR47186:SF3">
    <property type="entry name" value="OS09G0267800 PROTEIN"/>
    <property type="match status" value="1"/>
</dbReference>
<organism evidence="2 3">
    <name type="scientific">Rhynchospora tenuis</name>
    <dbReference type="NCBI Taxonomy" id="198213"/>
    <lineage>
        <taxon>Eukaryota</taxon>
        <taxon>Viridiplantae</taxon>
        <taxon>Streptophyta</taxon>
        <taxon>Embryophyta</taxon>
        <taxon>Tracheophyta</taxon>
        <taxon>Spermatophyta</taxon>
        <taxon>Magnoliopsida</taxon>
        <taxon>Liliopsida</taxon>
        <taxon>Poales</taxon>
        <taxon>Cyperaceae</taxon>
        <taxon>Cyperoideae</taxon>
        <taxon>Rhynchosporeae</taxon>
        <taxon>Rhynchospora</taxon>
    </lineage>
</organism>
<protein>
    <recommendedName>
        <fullName evidence="1">R13L1/DRL21-like LRR repeat region domain-containing protein</fullName>
    </recommendedName>
</protein>
<evidence type="ECO:0000313" key="2">
    <source>
        <dbReference type="EMBL" id="KAJ3708373.1"/>
    </source>
</evidence>
<dbReference type="InterPro" id="IPR032675">
    <property type="entry name" value="LRR_dom_sf"/>
</dbReference>
<dbReference type="PANTHER" id="PTHR47186">
    <property type="entry name" value="LEUCINE-RICH REPEAT-CONTAINING PROTEIN 57"/>
    <property type="match status" value="1"/>
</dbReference>
<dbReference type="Gene3D" id="3.80.10.10">
    <property type="entry name" value="Ribonuclease Inhibitor"/>
    <property type="match status" value="3"/>
</dbReference>